<dbReference type="PANTHER" id="PTHR48094:SF11">
    <property type="entry name" value="GLUTATHIONE-INDEPENDENT GLYOXALASE HSP31-RELATED"/>
    <property type="match status" value="1"/>
</dbReference>
<sequence length="226" mass="25109">MKKILMVVTSHDSLGNTGKKTGIWLSEFTEPYFGFLDNNVEIFIASPKGGTTPIDPNSLKEEVLNESTNRYLNLENKVLEHTVSLEKINFQEFDGIFYPGGHGPMWDLSEDEKNAELVSNFYNSGKIVAAVCHGPAALIKGKKASGESLLKNKKVTGFSNLEEKAVNLEKVVPFLLEDKLTELSNNHYEKTDVLFAPYIIQDGFLLTGQNPASALPLVEKFLELLK</sequence>
<keyword evidence="2" id="KW-0456">Lyase</keyword>
<evidence type="ECO:0000256" key="1">
    <source>
        <dbReference type="ARBA" id="ARBA00023016"/>
    </source>
</evidence>
<dbReference type="Pfam" id="PF01965">
    <property type="entry name" value="DJ-1_PfpI"/>
    <property type="match status" value="1"/>
</dbReference>
<evidence type="ECO:0000259" key="4">
    <source>
        <dbReference type="Pfam" id="PF01965"/>
    </source>
</evidence>
<proteinExistence type="inferred from homology"/>
<evidence type="ECO:0000313" key="6">
    <source>
        <dbReference type="Proteomes" id="UP001279681"/>
    </source>
</evidence>
<dbReference type="RefSeq" id="WP_320312981.1">
    <property type="nucleotide sequence ID" value="NZ_JAVIKH010000003.1"/>
</dbReference>
<keyword evidence="5" id="KW-0315">Glutamine amidotransferase</keyword>
<dbReference type="InterPro" id="IPR029062">
    <property type="entry name" value="Class_I_gatase-like"/>
</dbReference>
<evidence type="ECO:0000256" key="3">
    <source>
        <dbReference type="ARBA" id="ARBA00038493"/>
    </source>
</evidence>
<evidence type="ECO:0000256" key="2">
    <source>
        <dbReference type="ARBA" id="ARBA00023239"/>
    </source>
</evidence>
<accession>A0ABU4W938</accession>
<comment type="similarity">
    <text evidence="3">Belongs to the peptidase C56 family. HSP31-like subfamily.</text>
</comment>
<reference evidence="6" key="1">
    <citation type="submission" date="2023-07" db="EMBL/GenBank/DDBJ databases">
        <authorList>
            <person name="Colorado M.A."/>
            <person name="Villamil L.M."/>
            <person name="Melo J.F."/>
            <person name="Rodriguez J.A."/>
            <person name="Ruiz R.Y."/>
        </authorList>
    </citation>
    <scope>NUCLEOTIDE SEQUENCE [LARGE SCALE GENOMIC DNA]</scope>
    <source>
        <strain evidence="6">C33</strain>
    </source>
</reference>
<dbReference type="PANTHER" id="PTHR48094">
    <property type="entry name" value="PROTEIN/NUCLEIC ACID DEGLYCASE DJ-1-RELATED"/>
    <property type="match status" value="1"/>
</dbReference>
<dbReference type="EMBL" id="JAVIKH010000003">
    <property type="protein sequence ID" value="MDX8335572.1"/>
    <property type="molecule type" value="Genomic_DNA"/>
</dbReference>
<comment type="caution">
    <text evidence="5">The sequence shown here is derived from an EMBL/GenBank/DDBJ whole genome shotgun (WGS) entry which is preliminary data.</text>
</comment>
<name>A0ABU4W938_9FUSO</name>
<protein>
    <submittedName>
        <fullName evidence="5">Type 1 glutamine amidotransferase domain-containing protein</fullName>
    </submittedName>
</protein>
<dbReference type="CDD" id="cd03141">
    <property type="entry name" value="GATase1_Hsp31_like"/>
    <property type="match status" value="1"/>
</dbReference>
<keyword evidence="6" id="KW-1185">Reference proteome</keyword>
<organism evidence="5 6">
    <name type="scientific">Candidatus Cetobacterium colombiensis</name>
    <dbReference type="NCBI Taxonomy" id="3073100"/>
    <lineage>
        <taxon>Bacteria</taxon>
        <taxon>Fusobacteriati</taxon>
        <taxon>Fusobacteriota</taxon>
        <taxon>Fusobacteriia</taxon>
        <taxon>Fusobacteriales</taxon>
        <taxon>Fusobacteriaceae</taxon>
        <taxon>Cetobacterium</taxon>
    </lineage>
</organism>
<dbReference type="InterPro" id="IPR050325">
    <property type="entry name" value="Prot/Nucl_acid_deglycase"/>
</dbReference>
<feature type="domain" description="DJ-1/PfpI" evidence="4">
    <location>
        <begin position="79"/>
        <end position="223"/>
    </location>
</feature>
<dbReference type="InterPro" id="IPR002818">
    <property type="entry name" value="DJ-1/PfpI"/>
</dbReference>
<keyword evidence="1" id="KW-0346">Stress response</keyword>
<gene>
    <name evidence="5" type="ORF">RFV38_03500</name>
</gene>
<dbReference type="Gene3D" id="3.40.50.880">
    <property type="match status" value="1"/>
</dbReference>
<evidence type="ECO:0000313" key="5">
    <source>
        <dbReference type="EMBL" id="MDX8335572.1"/>
    </source>
</evidence>
<dbReference type="Proteomes" id="UP001279681">
    <property type="component" value="Unassembled WGS sequence"/>
</dbReference>
<dbReference type="SUPFAM" id="SSF52317">
    <property type="entry name" value="Class I glutamine amidotransferase-like"/>
    <property type="match status" value="1"/>
</dbReference>